<gene>
    <name evidence="3" type="ORF">AAA799N04_01599</name>
</gene>
<dbReference type="SUPFAM" id="SSF53300">
    <property type="entry name" value="vWA-like"/>
    <property type="match status" value="1"/>
</dbReference>
<dbReference type="AlphaFoldDB" id="A0A081RLB2"/>
<evidence type="ECO:0000313" key="4">
    <source>
        <dbReference type="Proteomes" id="UP000028059"/>
    </source>
</evidence>
<keyword evidence="1" id="KW-0472">Membrane</keyword>
<feature type="domain" description="VWFA" evidence="2">
    <location>
        <begin position="89"/>
        <end position="276"/>
    </location>
</feature>
<dbReference type="PROSITE" id="PS50234">
    <property type="entry name" value="VWFA"/>
    <property type="match status" value="1"/>
</dbReference>
<evidence type="ECO:0000259" key="2">
    <source>
        <dbReference type="PROSITE" id="PS50234"/>
    </source>
</evidence>
<keyword evidence="1" id="KW-0812">Transmembrane</keyword>
<dbReference type="PATRIC" id="fig|1502293.3.peg.1482"/>
<dbReference type="PANTHER" id="PTHR37947:SF1">
    <property type="entry name" value="BLL2462 PROTEIN"/>
    <property type="match status" value="1"/>
</dbReference>
<dbReference type="EMBL" id="JOKN01000041">
    <property type="protein sequence ID" value="KEQ55985.1"/>
    <property type="molecule type" value="Genomic_DNA"/>
</dbReference>
<dbReference type="InterPro" id="IPR024163">
    <property type="entry name" value="Aerotolerance_reg_N"/>
</dbReference>
<accession>A0A081RLB2</accession>
<dbReference type="InterPro" id="IPR036465">
    <property type="entry name" value="vWFA_dom_sf"/>
</dbReference>
<dbReference type="Pfam" id="PF07584">
    <property type="entry name" value="BatA"/>
    <property type="match status" value="1"/>
</dbReference>
<protein>
    <submittedName>
        <fullName evidence="3">von Willebrand factor type A protein</fullName>
    </submittedName>
</protein>
<name>A0A081RLB2_9ARCH</name>
<feature type="transmembrane region" description="Helical" evidence="1">
    <location>
        <begin position="6"/>
        <end position="26"/>
    </location>
</feature>
<dbReference type="PANTHER" id="PTHR37947">
    <property type="entry name" value="BLL2462 PROTEIN"/>
    <property type="match status" value="1"/>
</dbReference>
<feature type="transmembrane region" description="Helical" evidence="1">
    <location>
        <begin position="58"/>
        <end position="75"/>
    </location>
</feature>
<dbReference type="Proteomes" id="UP000028059">
    <property type="component" value="Unassembled WGS sequence"/>
</dbReference>
<dbReference type="Pfam" id="PF00092">
    <property type="entry name" value="VWA"/>
    <property type="match status" value="1"/>
</dbReference>
<sequence length="316" mass="34985">MAGFNNEIILLFLLLIPGLFLLYYRVLQNKRKAAIKFSNLSYIKSAIGNKKRIKRDSLLFYISIGVVILMILGFADPHIPLEQTKEGVNVILVLDVSGSMQATDYSPNRLESAKSSAKILLESLQPKDNAGIITFETGATTAAYLSPYKDKVIDKLEDISPRDGKTAIGDGLSLGIDMASSVPNKKKVVILLSDGVNNAGVITPREAIAFAKLNDIQVYTIGLGSEEKVVLGYDFFGRAQYAELDEATLKAIADQTGGRYFKSIDSQTLDDIYRNISADIEREEEETSIKDWMFVAALGLFFVQLYMRYGRGRIIQ</sequence>
<keyword evidence="1" id="KW-1133">Transmembrane helix</keyword>
<keyword evidence="4" id="KW-1185">Reference proteome</keyword>
<evidence type="ECO:0000256" key="1">
    <source>
        <dbReference type="SAM" id="Phobius"/>
    </source>
</evidence>
<reference evidence="3 4" key="1">
    <citation type="submission" date="2014-06" db="EMBL/GenBank/DDBJ databases">
        <authorList>
            <person name="Ngugi D.K."/>
            <person name="Blom J."/>
            <person name="Alam I."/>
            <person name="Rashid M."/>
            <person name="Ba Alawi W."/>
            <person name="Zhang G."/>
            <person name="Hikmawan T."/>
            <person name="Guan Y."/>
            <person name="Antunes A."/>
            <person name="Siam R."/>
            <person name="ElDorry H."/>
            <person name="Bajic V."/>
            <person name="Stingl U."/>
        </authorList>
    </citation>
    <scope>NUCLEOTIDE SEQUENCE [LARGE SCALE GENOMIC DNA]</scope>
    <source>
        <strain evidence="3">SCGC AAA799-N04</strain>
    </source>
</reference>
<dbReference type="InterPro" id="IPR002035">
    <property type="entry name" value="VWF_A"/>
</dbReference>
<dbReference type="Gene3D" id="3.40.50.410">
    <property type="entry name" value="von Willebrand factor, type A domain"/>
    <property type="match status" value="1"/>
</dbReference>
<organism evidence="3 4">
    <name type="scientific">Marine Group I thaumarchaeote SCGC AAA799-N04</name>
    <dbReference type="NCBI Taxonomy" id="1502293"/>
    <lineage>
        <taxon>Archaea</taxon>
        <taxon>Nitrososphaerota</taxon>
        <taxon>Marine Group I</taxon>
    </lineage>
</organism>
<dbReference type="SMART" id="SM00327">
    <property type="entry name" value="VWA"/>
    <property type="match status" value="1"/>
</dbReference>
<comment type="caution">
    <text evidence="3">The sequence shown here is derived from an EMBL/GenBank/DDBJ whole genome shotgun (WGS) entry which is preliminary data.</text>
</comment>
<proteinExistence type="predicted"/>
<evidence type="ECO:0000313" key="3">
    <source>
        <dbReference type="EMBL" id="KEQ55985.1"/>
    </source>
</evidence>